<organism evidence="4 5">
    <name type="scientific">Nguyenibacter vanlangensis</name>
    <dbReference type="NCBI Taxonomy" id="1216886"/>
    <lineage>
        <taxon>Bacteria</taxon>
        <taxon>Pseudomonadati</taxon>
        <taxon>Pseudomonadota</taxon>
        <taxon>Alphaproteobacteria</taxon>
        <taxon>Acetobacterales</taxon>
        <taxon>Acetobacteraceae</taxon>
        <taxon>Nguyenibacter</taxon>
    </lineage>
</organism>
<feature type="chain" id="PRO_5046646142" evidence="2">
    <location>
        <begin position="27"/>
        <end position="196"/>
    </location>
</feature>
<dbReference type="InterPro" id="IPR012910">
    <property type="entry name" value="Plug_dom"/>
</dbReference>
<dbReference type="InterPro" id="IPR039426">
    <property type="entry name" value="TonB-dep_rcpt-like"/>
</dbReference>
<evidence type="ECO:0000313" key="4">
    <source>
        <dbReference type="EMBL" id="XAE41738.1"/>
    </source>
</evidence>
<reference evidence="4 5" key="1">
    <citation type="submission" date="2024-04" db="EMBL/GenBank/DDBJ databases">
        <title>Complete genome sequence of Nguyenibacter vanlangesis HBCM-1154, a strain capable of nitrogen fixation, IAA production, and phosphorus solubilization isolated from sugarcane soil.</title>
        <authorList>
            <person name="MY HANH P."/>
        </authorList>
    </citation>
    <scope>NUCLEOTIDE SEQUENCE [LARGE SCALE GENOMIC DNA]</scope>
    <source>
        <strain evidence="4 5">HBCM 1154</strain>
    </source>
</reference>
<keyword evidence="1" id="KW-1134">Transmembrane beta strand</keyword>
<proteinExistence type="inferred from homology"/>
<dbReference type="Gene3D" id="2.170.130.10">
    <property type="entry name" value="TonB-dependent receptor, plug domain"/>
    <property type="match status" value="1"/>
</dbReference>
<protein>
    <submittedName>
        <fullName evidence="4">TonB-dependent receptor plug domain-containing protein</fullName>
    </submittedName>
</protein>
<name>A0ABZ3D1V4_9PROT</name>
<keyword evidence="2" id="KW-0732">Signal</keyword>
<dbReference type="RefSeq" id="WP_342627611.1">
    <property type="nucleotide sequence ID" value="NZ_CP152276.1"/>
</dbReference>
<keyword evidence="4" id="KW-0675">Receptor</keyword>
<dbReference type="PANTHER" id="PTHR47234:SF3">
    <property type="entry name" value="SECRETIN_TONB SHORT N-TERMINAL DOMAIN-CONTAINING PROTEIN"/>
    <property type="match status" value="1"/>
</dbReference>
<keyword evidence="1" id="KW-0812">Transmembrane</keyword>
<evidence type="ECO:0000256" key="2">
    <source>
        <dbReference type="SAM" id="SignalP"/>
    </source>
</evidence>
<dbReference type="Pfam" id="PF07715">
    <property type="entry name" value="Plug"/>
    <property type="match status" value="1"/>
</dbReference>
<evidence type="ECO:0000259" key="3">
    <source>
        <dbReference type="Pfam" id="PF07715"/>
    </source>
</evidence>
<evidence type="ECO:0000256" key="1">
    <source>
        <dbReference type="PROSITE-ProRule" id="PRU01360"/>
    </source>
</evidence>
<keyword evidence="1" id="KW-0998">Cell outer membrane</keyword>
<evidence type="ECO:0000313" key="5">
    <source>
        <dbReference type="Proteomes" id="UP001449795"/>
    </source>
</evidence>
<comment type="subcellular location">
    <subcellularLocation>
        <location evidence="1">Cell outer membrane</location>
        <topology evidence="1">Multi-pass membrane protein</topology>
    </subcellularLocation>
</comment>
<keyword evidence="5" id="KW-1185">Reference proteome</keyword>
<keyword evidence="1" id="KW-0472">Membrane</keyword>
<dbReference type="SUPFAM" id="SSF56935">
    <property type="entry name" value="Porins"/>
    <property type="match status" value="1"/>
</dbReference>
<dbReference type="PROSITE" id="PS52016">
    <property type="entry name" value="TONB_DEPENDENT_REC_3"/>
    <property type="match status" value="1"/>
</dbReference>
<dbReference type="Proteomes" id="UP001449795">
    <property type="component" value="Chromosome"/>
</dbReference>
<dbReference type="EMBL" id="CP152276">
    <property type="protein sequence ID" value="XAE41738.1"/>
    <property type="molecule type" value="Genomic_DNA"/>
</dbReference>
<accession>A0ABZ3D1V4</accession>
<feature type="domain" description="TonB-dependent receptor plug" evidence="3">
    <location>
        <begin position="77"/>
        <end position="188"/>
    </location>
</feature>
<gene>
    <name evidence="4" type="ORF">AAC691_15800</name>
</gene>
<comment type="similarity">
    <text evidence="1">Belongs to the TonB-dependent receptor family.</text>
</comment>
<sequence>MIPRNRKWMLLAFSAFGGTLVSPAFAQTAAPQTVSQTAASQAASLTNAASLASGGTSGAGNAENVVVTGSFLRSSNNTTADPVQVITSRQIQQTSATNLGDYLSRLPSIGSSGTGNTQTNGGDGVSCTDLRNLGQNRVLILIDGKRTAINGQAACVDLNSIPLNEIASIEILKDGGSELYGADAVAGVVNISCATT</sequence>
<keyword evidence="1" id="KW-0813">Transport</keyword>
<feature type="signal peptide" evidence="2">
    <location>
        <begin position="1"/>
        <end position="26"/>
    </location>
</feature>
<dbReference type="InterPro" id="IPR037066">
    <property type="entry name" value="Plug_dom_sf"/>
</dbReference>
<dbReference type="PANTHER" id="PTHR47234">
    <property type="match status" value="1"/>
</dbReference>